<gene>
    <name evidence="4" type="ORF">IGS68_35060</name>
</gene>
<organism evidence="4 5">
    <name type="scientific">Skermanella cutis</name>
    <dbReference type="NCBI Taxonomy" id="2775420"/>
    <lineage>
        <taxon>Bacteria</taxon>
        <taxon>Pseudomonadati</taxon>
        <taxon>Pseudomonadota</taxon>
        <taxon>Alphaproteobacteria</taxon>
        <taxon>Rhodospirillales</taxon>
        <taxon>Azospirillaceae</taxon>
        <taxon>Skermanella</taxon>
    </lineage>
</organism>
<geneLocation type="plasmid" evidence="4 5">
    <name>pTT6-5</name>
</geneLocation>
<keyword evidence="5" id="KW-1185">Reference proteome</keyword>
<dbReference type="Pfam" id="PF03524">
    <property type="entry name" value="CagX"/>
    <property type="match status" value="1"/>
</dbReference>
<proteinExistence type="inferred from homology"/>
<dbReference type="InterPro" id="IPR010258">
    <property type="entry name" value="Conjugal_tfr_TrbG/VirB9/CagX"/>
</dbReference>
<dbReference type="Gene3D" id="2.60.40.2500">
    <property type="match status" value="1"/>
</dbReference>
<keyword evidence="2 3" id="KW-0732">Signal</keyword>
<dbReference type="PROSITE" id="PS51257">
    <property type="entry name" value="PROKAR_LIPOPROTEIN"/>
    <property type="match status" value="1"/>
</dbReference>
<evidence type="ECO:0000256" key="3">
    <source>
        <dbReference type="SAM" id="SignalP"/>
    </source>
</evidence>
<feature type="chain" id="PRO_5045344107" evidence="3">
    <location>
        <begin position="23"/>
        <end position="305"/>
    </location>
</feature>
<comment type="similarity">
    <text evidence="1">Belongs to the TrbG/VirB9 family.</text>
</comment>
<sequence>MMRVKMALLGSTMLALSACAMGQEPPAPELVTVAGPTVYQNIPVAVPTPFELPADSKASTKKANPIQATVRANEAGLVVPDPNDFAGAVYQPPYYRDFWYTFYVAEGDQSDIEFAEGEVLKSMSCPDGGVVFNLTPSTYGPDTNPTYQVHVKARRAGARMQCTFSTDRGPYRVRIIANKNTKHVALRWMHPGPTVTQVAPVGQRKVSTDFAVCGAGSDDRYRLSGDLAEWGLRQGDVSTDGKRTCIKFPPTIGANGGPVVFILDDDGNRRQGNPTVIGSYYVMDGVQKKMELRIGGKSVLVEREG</sequence>
<dbReference type="RefSeq" id="WP_201083925.1">
    <property type="nucleotide sequence ID" value="NZ_CP067425.2"/>
</dbReference>
<protein>
    <submittedName>
        <fullName evidence="4">TrbG/VirB9 family P-type conjugative transfer protein</fullName>
    </submittedName>
</protein>
<evidence type="ECO:0000256" key="2">
    <source>
        <dbReference type="ARBA" id="ARBA00022729"/>
    </source>
</evidence>
<dbReference type="InterPro" id="IPR033645">
    <property type="entry name" value="VirB9/CagX/TrbG_C"/>
</dbReference>
<accession>A0ABX7BI23</accession>
<dbReference type="Proteomes" id="UP000595197">
    <property type="component" value="Plasmid pTT6-5"/>
</dbReference>
<evidence type="ECO:0000313" key="5">
    <source>
        <dbReference type="Proteomes" id="UP000595197"/>
    </source>
</evidence>
<evidence type="ECO:0000313" key="4">
    <source>
        <dbReference type="EMBL" id="QQP94032.1"/>
    </source>
</evidence>
<feature type="signal peptide" evidence="3">
    <location>
        <begin position="1"/>
        <end position="22"/>
    </location>
</feature>
<reference evidence="4" key="1">
    <citation type="submission" date="2021-02" db="EMBL/GenBank/DDBJ databases">
        <title>Skermanella TT6 skin isolate.</title>
        <authorList>
            <person name="Lee K."/>
            <person name="Ganzorig M."/>
        </authorList>
    </citation>
    <scope>NUCLEOTIDE SEQUENCE</scope>
    <source>
        <strain evidence="4">TT6</strain>
    </source>
</reference>
<evidence type="ECO:0000256" key="1">
    <source>
        <dbReference type="ARBA" id="ARBA00006135"/>
    </source>
</evidence>
<dbReference type="InterPro" id="IPR038161">
    <property type="entry name" value="VirB9/CagX/TrbG_C_sf"/>
</dbReference>
<name>A0ABX7BI23_9PROT</name>
<dbReference type="EMBL" id="CP067425">
    <property type="protein sequence ID" value="QQP94032.1"/>
    <property type="molecule type" value="Genomic_DNA"/>
</dbReference>
<dbReference type="CDD" id="cd06911">
    <property type="entry name" value="VirB9_CagX_TrbG"/>
    <property type="match status" value="1"/>
</dbReference>
<keyword evidence="4" id="KW-0614">Plasmid</keyword>